<evidence type="ECO:0000256" key="1">
    <source>
        <dbReference type="ARBA" id="ARBA00022729"/>
    </source>
</evidence>
<keyword evidence="1" id="KW-0732">Signal</keyword>
<dbReference type="GO" id="GO:0055085">
    <property type="term" value="P:transmembrane transport"/>
    <property type="evidence" value="ECO:0007669"/>
    <property type="project" value="InterPro"/>
</dbReference>
<dbReference type="CDD" id="cd13670">
    <property type="entry name" value="PBP2_TRAP_Tp0957_like"/>
    <property type="match status" value="1"/>
</dbReference>
<organism evidence="2">
    <name type="scientific">marine metagenome</name>
    <dbReference type="NCBI Taxonomy" id="408172"/>
    <lineage>
        <taxon>unclassified sequences</taxon>
        <taxon>metagenomes</taxon>
        <taxon>ecological metagenomes</taxon>
    </lineage>
</organism>
<dbReference type="PANTHER" id="PTHR33376:SF5">
    <property type="entry name" value="EXTRACYTOPLASMIC SOLUTE RECEPTOR PROTEIN"/>
    <property type="match status" value="1"/>
</dbReference>
<reference evidence="2" key="1">
    <citation type="submission" date="2018-05" db="EMBL/GenBank/DDBJ databases">
        <authorList>
            <person name="Lanie J.A."/>
            <person name="Ng W.-L."/>
            <person name="Kazmierczak K.M."/>
            <person name="Andrzejewski T.M."/>
            <person name="Davidsen T.M."/>
            <person name="Wayne K.J."/>
            <person name="Tettelin H."/>
            <person name="Glass J.I."/>
            <person name="Rusch D."/>
            <person name="Podicherti R."/>
            <person name="Tsui H.-C.T."/>
            <person name="Winkler M.E."/>
        </authorList>
    </citation>
    <scope>NUCLEOTIDE SEQUENCE</scope>
</reference>
<accession>A0A381V310</accession>
<evidence type="ECO:0000313" key="2">
    <source>
        <dbReference type="EMBL" id="SVA33643.1"/>
    </source>
</evidence>
<dbReference type="Gene3D" id="3.40.190.170">
    <property type="entry name" value="Bacterial extracellular solute-binding protein, family 7"/>
    <property type="match status" value="1"/>
</dbReference>
<dbReference type="InterPro" id="IPR018389">
    <property type="entry name" value="DctP_fam"/>
</dbReference>
<dbReference type="PANTHER" id="PTHR33376">
    <property type="match status" value="1"/>
</dbReference>
<gene>
    <name evidence="2" type="ORF">METZ01_LOCUS86497</name>
</gene>
<dbReference type="NCBIfam" id="NF037995">
    <property type="entry name" value="TRAP_S1"/>
    <property type="match status" value="1"/>
</dbReference>
<dbReference type="Pfam" id="PF03480">
    <property type="entry name" value="DctP"/>
    <property type="match status" value="1"/>
</dbReference>
<dbReference type="AlphaFoldDB" id="A0A381V310"/>
<dbReference type="EMBL" id="UINC01007495">
    <property type="protein sequence ID" value="SVA33643.1"/>
    <property type="molecule type" value="Genomic_DNA"/>
</dbReference>
<protein>
    <submittedName>
        <fullName evidence="2">Uncharacterized protein</fullName>
    </submittedName>
</protein>
<sequence length="329" mass="37793">MNRLIAILLICLSVQSLWAKKIVIKMATLAPEGTEWHGILVDLGQQWTEATNGEIRLRIYPGGIVGDEPDMIRKMRIGQIHGAAITNEGMSELNPYFTAFYMPMLYQSYEEVDFVRERLNDDLFSITEENGFKILTMVDVGWAYWFSTEPVYTPEDLKSTKMFIWAGDYKSTLLYEKYGYQPVPLAMTDVLSGLQTGLITSIGFNPMYTLSQQIFGIADNMLNMKWGNLTAAIIIDLRTWKRIKPNHQEAMEKIARKIGNGFQNQNRHETDKAVQVMQEYGLKVNTPTAEQVDKWEALIQGMYPDIRGSLIDEKVFDRLMEIKKEMDSR</sequence>
<dbReference type="InterPro" id="IPR038404">
    <property type="entry name" value="TRAP_DctP_sf"/>
</dbReference>
<name>A0A381V310_9ZZZZ</name>
<proteinExistence type="predicted"/>